<dbReference type="PROSITE" id="PS00039">
    <property type="entry name" value="DEAD_ATP_HELICASE"/>
    <property type="match status" value="1"/>
</dbReference>
<dbReference type="InterPro" id="IPR011545">
    <property type="entry name" value="DEAD/DEAH_box_helicase_dom"/>
</dbReference>
<evidence type="ECO:0000256" key="6">
    <source>
        <dbReference type="ARBA" id="ARBA00022806"/>
    </source>
</evidence>
<evidence type="ECO:0000256" key="10">
    <source>
        <dbReference type="ARBA" id="ARBA00047984"/>
    </source>
</evidence>
<accession>A0A6G0ZGH8</accession>
<gene>
    <name evidence="18" type="ORF">FWK35_00002604</name>
</gene>
<evidence type="ECO:0000256" key="4">
    <source>
        <dbReference type="ARBA" id="ARBA00022771"/>
    </source>
</evidence>
<dbReference type="Pfam" id="PF00271">
    <property type="entry name" value="Helicase_C"/>
    <property type="match status" value="1"/>
</dbReference>
<evidence type="ECO:0000259" key="16">
    <source>
        <dbReference type="PROSITE" id="PS51194"/>
    </source>
</evidence>
<name>A0A6G0ZGH8_APHCR</name>
<feature type="domain" description="Helicase ATP-binding" evidence="15">
    <location>
        <begin position="134"/>
        <end position="307"/>
    </location>
</feature>
<dbReference type="OrthoDB" id="196131at2759"/>
<dbReference type="GO" id="GO:0003724">
    <property type="term" value="F:RNA helicase activity"/>
    <property type="evidence" value="ECO:0007669"/>
    <property type="project" value="UniProtKB-EC"/>
</dbReference>
<dbReference type="PROSITE" id="PS51195">
    <property type="entry name" value="Q_MOTIF"/>
    <property type="match status" value="1"/>
</dbReference>
<dbReference type="InterPro" id="IPR006612">
    <property type="entry name" value="THAP_Znf"/>
</dbReference>
<evidence type="ECO:0000313" key="19">
    <source>
        <dbReference type="Proteomes" id="UP000478052"/>
    </source>
</evidence>
<evidence type="ECO:0000256" key="13">
    <source>
        <dbReference type="SAM" id="MobiDB-lite"/>
    </source>
</evidence>
<dbReference type="GO" id="GO:0005524">
    <property type="term" value="F:ATP binding"/>
    <property type="evidence" value="ECO:0007669"/>
    <property type="project" value="UniProtKB-KW"/>
</dbReference>
<keyword evidence="3" id="KW-0547">Nucleotide-binding</keyword>
<evidence type="ECO:0000256" key="1">
    <source>
        <dbReference type="ARBA" id="ARBA00012552"/>
    </source>
</evidence>
<dbReference type="FunFam" id="3.40.50.300:FF:000008">
    <property type="entry name" value="ATP-dependent RNA helicase RhlB"/>
    <property type="match status" value="1"/>
</dbReference>
<feature type="short sequence motif" description="Q motif" evidence="12">
    <location>
        <begin position="103"/>
        <end position="131"/>
    </location>
</feature>
<evidence type="ECO:0000256" key="9">
    <source>
        <dbReference type="ARBA" id="ARBA00023125"/>
    </source>
</evidence>
<organism evidence="18 19">
    <name type="scientific">Aphis craccivora</name>
    <name type="common">Cowpea aphid</name>
    <dbReference type="NCBI Taxonomy" id="307492"/>
    <lineage>
        <taxon>Eukaryota</taxon>
        <taxon>Metazoa</taxon>
        <taxon>Ecdysozoa</taxon>
        <taxon>Arthropoda</taxon>
        <taxon>Hexapoda</taxon>
        <taxon>Insecta</taxon>
        <taxon>Pterygota</taxon>
        <taxon>Neoptera</taxon>
        <taxon>Paraneoptera</taxon>
        <taxon>Hemiptera</taxon>
        <taxon>Sternorrhyncha</taxon>
        <taxon>Aphidomorpha</taxon>
        <taxon>Aphidoidea</taxon>
        <taxon>Aphididae</taxon>
        <taxon>Aphidini</taxon>
        <taxon>Aphis</taxon>
        <taxon>Aphis</taxon>
    </lineage>
</organism>
<dbReference type="GO" id="GO:0003677">
    <property type="term" value="F:DNA binding"/>
    <property type="evidence" value="ECO:0007669"/>
    <property type="project" value="UniProtKB-UniRule"/>
</dbReference>
<keyword evidence="2" id="KW-0479">Metal-binding</keyword>
<dbReference type="SUPFAM" id="SSF52540">
    <property type="entry name" value="P-loop containing nucleoside triphosphate hydrolases"/>
    <property type="match status" value="1"/>
</dbReference>
<feature type="region of interest" description="Disordered" evidence="13">
    <location>
        <begin position="561"/>
        <end position="583"/>
    </location>
</feature>
<keyword evidence="9 11" id="KW-0238">DNA-binding</keyword>
<dbReference type="SMART" id="SM00980">
    <property type="entry name" value="THAP"/>
    <property type="match status" value="1"/>
</dbReference>
<feature type="domain" description="Helicase C-terminal" evidence="16">
    <location>
        <begin position="335"/>
        <end position="482"/>
    </location>
</feature>
<feature type="region of interest" description="Disordered" evidence="13">
    <location>
        <begin position="505"/>
        <end position="526"/>
    </location>
</feature>
<keyword evidence="5" id="KW-0378">Hydrolase</keyword>
<dbReference type="AlphaFoldDB" id="A0A6G0ZGH8"/>
<dbReference type="CDD" id="cd18787">
    <property type="entry name" value="SF2_C_DEAD"/>
    <property type="match status" value="1"/>
</dbReference>
<evidence type="ECO:0000256" key="7">
    <source>
        <dbReference type="ARBA" id="ARBA00022833"/>
    </source>
</evidence>
<keyword evidence="6 18" id="KW-0347">Helicase</keyword>
<dbReference type="InterPro" id="IPR014001">
    <property type="entry name" value="Helicase_ATP-bd"/>
</dbReference>
<dbReference type="InterPro" id="IPR014014">
    <property type="entry name" value="RNA_helicase_DEAD_Q_motif"/>
</dbReference>
<dbReference type="InterPro" id="IPR001650">
    <property type="entry name" value="Helicase_C-like"/>
</dbReference>
<dbReference type="InterPro" id="IPR000629">
    <property type="entry name" value="RNA-helicase_DEAD-box_CS"/>
</dbReference>
<dbReference type="Proteomes" id="UP000478052">
    <property type="component" value="Unassembled WGS sequence"/>
</dbReference>
<dbReference type="CDD" id="cd17966">
    <property type="entry name" value="DEADc_DDX5_DDX17"/>
    <property type="match status" value="1"/>
</dbReference>
<keyword evidence="19" id="KW-1185">Reference proteome</keyword>
<dbReference type="EMBL" id="VUJU01000467">
    <property type="protein sequence ID" value="KAF0770206.1"/>
    <property type="molecule type" value="Genomic_DNA"/>
</dbReference>
<evidence type="ECO:0000256" key="5">
    <source>
        <dbReference type="ARBA" id="ARBA00022801"/>
    </source>
</evidence>
<comment type="caution">
    <text evidence="18">The sequence shown here is derived from an EMBL/GenBank/DDBJ whole genome shotgun (WGS) entry which is preliminary data.</text>
</comment>
<evidence type="ECO:0000256" key="11">
    <source>
        <dbReference type="PROSITE-ProRule" id="PRU00309"/>
    </source>
</evidence>
<dbReference type="GO" id="GO:0008270">
    <property type="term" value="F:zinc ion binding"/>
    <property type="evidence" value="ECO:0007669"/>
    <property type="project" value="UniProtKB-KW"/>
</dbReference>
<evidence type="ECO:0000256" key="3">
    <source>
        <dbReference type="ARBA" id="ARBA00022741"/>
    </source>
</evidence>
<reference evidence="18 19" key="1">
    <citation type="submission" date="2019-08" db="EMBL/GenBank/DDBJ databases">
        <title>Whole genome of Aphis craccivora.</title>
        <authorList>
            <person name="Voronova N.V."/>
            <person name="Shulinski R.S."/>
            <person name="Bandarenka Y.V."/>
            <person name="Zhorov D.G."/>
            <person name="Warner D."/>
        </authorList>
    </citation>
    <scope>NUCLEOTIDE SEQUENCE [LARGE SCALE GENOMIC DNA]</scope>
    <source>
        <strain evidence="18">180601</strain>
        <tissue evidence="18">Whole Body</tissue>
    </source>
</reference>
<sequence>MYSNMYQQPRTAQNQGYGNQFWKSQNGSTENADFGGAMFKPMNKAPGELLRKPNWTRESLQPFKKDFYAPHVDTVNRSPDEVNLYRVDKAITIRGANVPDPSQFFIEGNFPESVVQELKKQGFSEPTAIQAQGWPIALSGRDLVGIAQTGSGKTLAYMLPAAVHISNQEPLQRGDGPIALVLAPTRELAQQIQSVAKMFSSSIRNTCIFGGTPKGPQAHDLQNGVEIVIATPGRLIDFLERGSTNLKRVTYLVLDEADRMLDMGFEPQIRKIIEQIRPDRQVLMWSATWPKEVQALAADFLVDYIQINVGSLELAANHNIQQFIEVCEDHEKDYKLFDLLMKISNEPGFKAIIFVEKKKKVDELTRQIKNEGYIATSMHGDKSQQDRDHVLNEFRNGKSPILVATDVAARGLDVDDVKYVINFDYPNSSEDYVHRIGRTGRSKQAGIAYTFFSTNNMRQAKDLISILEEAHQVVPEELIEMANMAKNHMSSRAKWTNRYRDVNTPLATQSPYGQSNNARTTNPNYTNGSGYGGGGYGNNFNSYSNGATNYTNGGTFGNGQNYQNKGYNNEHKNGAYQSGTGSIPRNVPKFQNPQYQAQQYNGNPGQKYGQNQNTVGYNRGQNGYTNNPRANYQPNRFNQQRQFSNMADMYASTLPPQYVMNNTGDASIQPLLTHKFFQQNRPPAATQEAFPNGYTTVPQTGYPYYGQPQTVQHDQRKVLRYLKMVTSCSVKGCKSKAGQGIKFHRLPKGEIRESWITFLKKHNPLFMPTSCSTNICGLHFLSDSDYEITPTSIFQTERLKKNAIPTIMNQNVCKSLFYKSNQELNSVPDHTVEEVVTLSLSDVYAEQPPVSPAIPLKILEHTESPKTTVQNTNTISPALIKQNINEIPPAFLQNKVEEKFVPNNKRKCFMGDFKHPSDIDCPNNRLKYWIASQSTVTKQKNKIKFLHKQTVDLKKKIKKLDHLIVQLKNEKKMNSNNRITVLKELISSSQHDIYMSMCKPIL</sequence>
<protein>
    <recommendedName>
        <fullName evidence="1">RNA helicase</fullName>
        <ecNumber evidence="1">3.6.4.13</ecNumber>
    </recommendedName>
</protein>
<comment type="catalytic activity">
    <reaction evidence="10">
        <text>ATP + H2O = ADP + phosphate + H(+)</text>
        <dbReference type="Rhea" id="RHEA:13065"/>
        <dbReference type="ChEBI" id="CHEBI:15377"/>
        <dbReference type="ChEBI" id="CHEBI:15378"/>
        <dbReference type="ChEBI" id="CHEBI:30616"/>
        <dbReference type="ChEBI" id="CHEBI:43474"/>
        <dbReference type="ChEBI" id="CHEBI:456216"/>
        <dbReference type="EC" id="3.6.4.13"/>
    </reaction>
</comment>
<proteinExistence type="predicted"/>
<dbReference type="PROSITE" id="PS51194">
    <property type="entry name" value="HELICASE_CTER"/>
    <property type="match status" value="1"/>
</dbReference>
<keyword evidence="4 11" id="KW-0863">Zinc-finger</keyword>
<evidence type="ECO:0000256" key="12">
    <source>
        <dbReference type="PROSITE-ProRule" id="PRU00552"/>
    </source>
</evidence>
<evidence type="ECO:0000259" key="15">
    <source>
        <dbReference type="PROSITE" id="PS51192"/>
    </source>
</evidence>
<feature type="domain" description="DEAD-box RNA helicase Q" evidence="17">
    <location>
        <begin position="103"/>
        <end position="131"/>
    </location>
</feature>
<dbReference type="PROSITE" id="PS50950">
    <property type="entry name" value="ZF_THAP"/>
    <property type="match status" value="1"/>
</dbReference>
<dbReference type="InterPro" id="IPR027417">
    <property type="entry name" value="P-loop_NTPase"/>
</dbReference>
<dbReference type="PANTHER" id="PTHR47958">
    <property type="entry name" value="ATP-DEPENDENT RNA HELICASE DBP3"/>
    <property type="match status" value="1"/>
</dbReference>
<evidence type="ECO:0000256" key="8">
    <source>
        <dbReference type="ARBA" id="ARBA00022840"/>
    </source>
</evidence>
<evidence type="ECO:0000313" key="18">
    <source>
        <dbReference type="EMBL" id="KAF0770206.1"/>
    </source>
</evidence>
<feature type="domain" description="THAP-type" evidence="14">
    <location>
        <begin position="724"/>
        <end position="808"/>
    </location>
</feature>
<feature type="compositionally biased region" description="Polar residues" evidence="13">
    <location>
        <begin position="505"/>
        <end position="519"/>
    </location>
</feature>
<evidence type="ECO:0000259" key="17">
    <source>
        <dbReference type="PROSITE" id="PS51195"/>
    </source>
</evidence>
<dbReference type="GO" id="GO:0016787">
    <property type="term" value="F:hydrolase activity"/>
    <property type="evidence" value="ECO:0007669"/>
    <property type="project" value="UniProtKB-KW"/>
</dbReference>
<dbReference type="SUPFAM" id="SSF57716">
    <property type="entry name" value="Glucocorticoid receptor-like (DNA-binding domain)"/>
    <property type="match status" value="1"/>
</dbReference>
<keyword evidence="8" id="KW-0067">ATP-binding</keyword>
<evidence type="ECO:0000256" key="2">
    <source>
        <dbReference type="ARBA" id="ARBA00022723"/>
    </source>
</evidence>
<feature type="region of interest" description="Disordered" evidence="13">
    <location>
        <begin position="1"/>
        <end position="26"/>
    </location>
</feature>
<keyword evidence="7" id="KW-0862">Zinc</keyword>
<dbReference type="GO" id="GO:0031047">
    <property type="term" value="P:regulatory ncRNA-mediated gene silencing"/>
    <property type="evidence" value="ECO:0007669"/>
    <property type="project" value="UniProtKB-ARBA"/>
</dbReference>
<dbReference type="Pfam" id="PF05485">
    <property type="entry name" value="THAP"/>
    <property type="match status" value="1"/>
</dbReference>
<dbReference type="SMART" id="SM00490">
    <property type="entry name" value="HELICc"/>
    <property type="match status" value="1"/>
</dbReference>
<dbReference type="SMART" id="SM00487">
    <property type="entry name" value="DEXDc"/>
    <property type="match status" value="1"/>
</dbReference>
<dbReference type="FunFam" id="3.40.50.300:FF:000079">
    <property type="entry name" value="probable ATP-dependent RNA helicase DDX17"/>
    <property type="match status" value="1"/>
</dbReference>
<evidence type="ECO:0000259" key="14">
    <source>
        <dbReference type="PROSITE" id="PS50950"/>
    </source>
</evidence>
<dbReference type="Pfam" id="PF00270">
    <property type="entry name" value="DEAD"/>
    <property type="match status" value="1"/>
</dbReference>
<dbReference type="EC" id="3.6.4.13" evidence="1"/>
<dbReference type="Gene3D" id="3.40.50.300">
    <property type="entry name" value="P-loop containing nucleotide triphosphate hydrolases"/>
    <property type="match status" value="2"/>
</dbReference>
<dbReference type="PROSITE" id="PS51192">
    <property type="entry name" value="HELICASE_ATP_BIND_1"/>
    <property type="match status" value="1"/>
</dbReference>